<feature type="transmembrane region" description="Helical" evidence="7">
    <location>
        <begin position="72"/>
        <end position="89"/>
    </location>
</feature>
<evidence type="ECO:0000313" key="10">
    <source>
        <dbReference type="EMBL" id="KNB69288.1"/>
    </source>
</evidence>
<keyword evidence="2" id="KW-0813">Transport</keyword>
<feature type="transmembrane region" description="Helical" evidence="7">
    <location>
        <begin position="42"/>
        <end position="65"/>
    </location>
</feature>
<dbReference type="EMBL" id="LGIQ01000011">
    <property type="protein sequence ID" value="KNB69288.1"/>
    <property type="molecule type" value="Genomic_DNA"/>
</dbReference>
<gene>
    <name evidence="9" type="primary">ybcL_1</name>
    <name evidence="10" type="ORF">ADS79_25615</name>
    <name evidence="9" type="ORF">BRE01_43970</name>
</gene>
<evidence type="ECO:0000256" key="6">
    <source>
        <dbReference type="ARBA" id="ARBA00023136"/>
    </source>
</evidence>
<evidence type="ECO:0000313" key="12">
    <source>
        <dbReference type="Proteomes" id="UP000319578"/>
    </source>
</evidence>
<name>A0A0K9YKK3_9BACL</name>
<dbReference type="Proteomes" id="UP000036834">
    <property type="component" value="Unassembled WGS sequence"/>
</dbReference>
<dbReference type="OrthoDB" id="2727100at2"/>
<evidence type="ECO:0000256" key="2">
    <source>
        <dbReference type="ARBA" id="ARBA00022448"/>
    </source>
</evidence>
<dbReference type="AlphaFoldDB" id="A0A0K9YKK3"/>
<dbReference type="EMBL" id="BJON01000017">
    <property type="protein sequence ID" value="GED70695.1"/>
    <property type="molecule type" value="Genomic_DNA"/>
</dbReference>
<evidence type="ECO:0000256" key="4">
    <source>
        <dbReference type="ARBA" id="ARBA00022692"/>
    </source>
</evidence>
<reference evidence="11" key="1">
    <citation type="submission" date="2015-07" db="EMBL/GenBank/DDBJ databases">
        <title>Genome sequencing project for genomic taxonomy and phylogenomics of Bacillus-like bacteria.</title>
        <authorList>
            <person name="Liu B."/>
            <person name="Wang J."/>
            <person name="Zhu Y."/>
            <person name="Liu G."/>
            <person name="Chen Q."/>
            <person name="Chen Z."/>
            <person name="Lan J."/>
            <person name="Che J."/>
            <person name="Ge C."/>
            <person name="Shi H."/>
            <person name="Pan Z."/>
            <person name="Liu X."/>
        </authorList>
    </citation>
    <scope>NUCLEOTIDE SEQUENCE [LARGE SCALE GENOMIC DNA]</scope>
    <source>
        <strain evidence="11">DSM 9887</strain>
    </source>
</reference>
<evidence type="ECO:0000256" key="3">
    <source>
        <dbReference type="ARBA" id="ARBA00022475"/>
    </source>
</evidence>
<keyword evidence="3" id="KW-1003">Cell membrane</keyword>
<dbReference type="PANTHER" id="PTHR43124:SF10">
    <property type="entry name" value="PURINE EFFLUX PUMP PBUE"/>
    <property type="match status" value="1"/>
</dbReference>
<feature type="transmembrane region" description="Helical" evidence="7">
    <location>
        <begin position="203"/>
        <end position="224"/>
    </location>
</feature>
<dbReference type="PANTHER" id="PTHR43124">
    <property type="entry name" value="PURINE EFFLUX PUMP PBUE"/>
    <property type="match status" value="1"/>
</dbReference>
<organism evidence="10 11">
    <name type="scientific">Brevibacillus reuszeri</name>
    <dbReference type="NCBI Taxonomy" id="54915"/>
    <lineage>
        <taxon>Bacteria</taxon>
        <taxon>Bacillati</taxon>
        <taxon>Bacillota</taxon>
        <taxon>Bacilli</taxon>
        <taxon>Bacillales</taxon>
        <taxon>Paenibacillaceae</taxon>
        <taxon>Brevibacillus</taxon>
    </lineage>
</organism>
<protein>
    <submittedName>
        <fullName evidence="10">Chemotaxis protein</fullName>
    </submittedName>
    <submittedName>
        <fullName evidence="9">MFS-type transporter YbcL</fullName>
    </submittedName>
</protein>
<feature type="transmembrane region" description="Helical" evidence="7">
    <location>
        <begin position="101"/>
        <end position="118"/>
    </location>
</feature>
<evidence type="ECO:0000259" key="8">
    <source>
        <dbReference type="PROSITE" id="PS50850"/>
    </source>
</evidence>
<proteinExistence type="predicted"/>
<dbReference type="Gene3D" id="1.20.1250.20">
    <property type="entry name" value="MFS general substrate transporter like domains"/>
    <property type="match status" value="2"/>
</dbReference>
<evidence type="ECO:0000256" key="1">
    <source>
        <dbReference type="ARBA" id="ARBA00004651"/>
    </source>
</evidence>
<comment type="caution">
    <text evidence="10">The sequence shown here is derived from an EMBL/GenBank/DDBJ whole genome shotgun (WGS) entry which is preliminary data.</text>
</comment>
<reference evidence="9 12" key="3">
    <citation type="submission" date="2019-06" db="EMBL/GenBank/DDBJ databases">
        <title>Whole genome shotgun sequence of Brevibacillus reuszeri NBRC 15719.</title>
        <authorList>
            <person name="Hosoyama A."/>
            <person name="Uohara A."/>
            <person name="Ohji S."/>
            <person name="Ichikawa N."/>
        </authorList>
    </citation>
    <scope>NUCLEOTIDE SEQUENCE [LARGE SCALE GENOMIC DNA]</scope>
    <source>
        <strain evidence="9 12">NBRC 15719</strain>
    </source>
</reference>
<keyword evidence="5 7" id="KW-1133">Transmembrane helix</keyword>
<dbReference type="SUPFAM" id="SSF103473">
    <property type="entry name" value="MFS general substrate transporter"/>
    <property type="match status" value="1"/>
</dbReference>
<feature type="transmembrane region" description="Helical" evidence="7">
    <location>
        <begin position="158"/>
        <end position="178"/>
    </location>
</feature>
<evidence type="ECO:0000313" key="9">
    <source>
        <dbReference type="EMBL" id="GED70695.1"/>
    </source>
</evidence>
<evidence type="ECO:0000256" key="7">
    <source>
        <dbReference type="SAM" id="Phobius"/>
    </source>
</evidence>
<sequence>MNNKWVVYSLALAVFLMGTIEYIISGILHITAADLGITTSAAGTLVTAFALAAAIGSPIVIATTIRVDRRKILLMMLSIFILSSILVYFSPSFEMMLMTRIIQGLSGGAATVIAMAVATRLVEERNRGRAIGTILIGLSSSLVLGVPIGTLLSETLGWRTLFVIVGLLTLIPLLAVFLKVPSIIEQRAITLGMQLSILKDKKMVLSVLITLFYIGGYSALFTYISPFLQSNTELSAAALSGILLLSGICSFAGSKIGGVAADAKGPKFTIYAGLSLQAGTLLLLTWSDGLIYAVTPLIMMWMVATWMTSPAHQLYVVTLVPHSPDIALSINTSFIQFGFAIGSGIGGLIITSTSIDNLGLAGFALALLALLLAAWLFTYDKKTGHAARNKDNENQSAYADSESFR</sequence>
<feature type="transmembrane region" description="Helical" evidence="7">
    <location>
        <begin position="332"/>
        <end position="352"/>
    </location>
</feature>
<dbReference type="Pfam" id="PF07690">
    <property type="entry name" value="MFS_1"/>
    <property type="match status" value="1"/>
</dbReference>
<dbReference type="RefSeq" id="WP_049741290.1">
    <property type="nucleotide sequence ID" value="NZ_BJON01000017.1"/>
</dbReference>
<feature type="transmembrane region" description="Helical" evidence="7">
    <location>
        <begin position="130"/>
        <end position="152"/>
    </location>
</feature>
<accession>A0A0K9YKK3</accession>
<keyword evidence="4 7" id="KW-0812">Transmembrane</keyword>
<dbReference type="CDD" id="cd17324">
    <property type="entry name" value="MFS_NepI_like"/>
    <property type="match status" value="1"/>
</dbReference>
<dbReference type="GO" id="GO:0005886">
    <property type="term" value="C:plasma membrane"/>
    <property type="evidence" value="ECO:0007669"/>
    <property type="project" value="UniProtKB-SubCell"/>
</dbReference>
<dbReference type="GO" id="GO:0022857">
    <property type="term" value="F:transmembrane transporter activity"/>
    <property type="evidence" value="ECO:0007669"/>
    <property type="project" value="InterPro"/>
</dbReference>
<evidence type="ECO:0000313" key="11">
    <source>
        <dbReference type="Proteomes" id="UP000036834"/>
    </source>
</evidence>
<feature type="domain" description="Major facilitator superfamily (MFS) profile" evidence="8">
    <location>
        <begin position="6"/>
        <end position="384"/>
    </location>
</feature>
<dbReference type="PROSITE" id="PS50850">
    <property type="entry name" value="MFS"/>
    <property type="match status" value="1"/>
</dbReference>
<keyword evidence="6 7" id="KW-0472">Membrane</keyword>
<dbReference type="InterPro" id="IPR050189">
    <property type="entry name" value="MFS_Efflux_Transporters"/>
</dbReference>
<evidence type="ECO:0000256" key="5">
    <source>
        <dbReference type="ARBA" id="ARBA00022989"/>
    </source>
</evidence>
<dbReference type="InterPro" id="IPR011701">
    <property type="entry name" value="MFS"/>
</dbReference>
<reference evidence="10" key="2">
    <citation type="submission" date="2015-07" db="EMBL/GenBank/DDBJ databases">
        <title>MeaNS - Measles Nucleotide Surveillance Program.</title>
        <authorList>
            <person name="Tran T."/>
            <person name="Druce J."/>
        </authorList>
    </citation>
    <scope>NUCLEOTIDE SEQUENCE</scope>
    <source>
        <strain evidence="10">DSM 9887</strain>
    </source>
</reference>
<dbReference type="InterPro" id="IPR020846">
    <property type="entry name" value="MFS_dom"/>
</dbReference>
<comment type="subcellular location">
    <subcellularLocation>
        <location evidence="1">Cell membrane</location>
        <topology evidence="1">Multi-pass membrane protein</topology>
    </subcellularLocation>
</comment>
<dbReference type="InterPro" id="IPR036259">
    <property type="entry name" value="MFS_trans_sf"/>
</dbReference>
<feature type="transmembrane region" description="Helical" evidence="7">
    <location>
        <begin position="358"/>
        <end position="379"/>
    </location>
</feature>
<keyword evidence="12" id="KW-1185">Reference proteome</keyword>
<feature type="transmembrane region" description="Helical" evidence="7">
    <location>
        <begin position="7"/>
        <end position="30"/>
    </location>
</feature>
<dbReference type="PATRIC" id="fig|54915.3.peg.4277"/>
<feature type="transmembrane region" description="Helical" evidence="7">
    <location>
        <begin position="236"/>
        <end position="256"/>
    </location>
</feature>
<dbReference type="Proteomes" id="UP000319578">
    <property type="component" value="Unassembled WGS sequence"/>
</dbReference>